<dbReference type="AlphaFoldDB" id="X1HGL2"/>
<reference evidence="1" key="1">
    <citation type="journal article" date="2014" name="Front. Microbiol.">
        <title>High frequency of phylogenetically diverse reductive dehalogenase-homologous genes in deep subseafloor sedimentary metagenomes.</title>
        <authorList>
            <person name="Kawai M."/>
            <person name="Futagami T."/>
            <person name="Toyoda A."/>
            <person name="Takaki Y."/>
            <person name="Nishi S."/>
            <person name="Hori S."/>
            <person name="Arai W."/>
            <person name="Tsubouchi T."/>
            <person name="Morono Y."/>
            <person name="Uchiyama I."/>
            <person name="Ito T."/>
            <person name="Fujiyama A."/>
            <person name="Inagaki F."/>
            <person name="Takami H."/>
        </authorList>
    </citation>
    <scope>NUCLEOTIDE SEQUENCE</scope>
    <source>
        <strain evidence="1">Expedition CK06-06</strain>
    </source>
</reference>
<evidence type="ECO:0000313" key="1">
    <source>
        <dbReference type="EMBL" id="GAH68572.1"/>
    </source>
</evidence>
<accession>X1HGL2</accession>
<sequence length="88" mass="10242">MWTFRVERIIQSFTTNRVHNSDIMHAIVPKVYVSIDSPTDRYMVNNDIIYITNTRNAQGVPVVRRRSINGITNSNSNMLYEDIVSCYD</sequence>
<comment type="caution">
    <text evidence="1">The sequence shown here is derived from an EMBL/GenBank/DDBJ whole genome shotgun (WGS) entry which is preliminary data.</text>
</comment>
<dbReference type="EMBL" id="BARU01030903">
    <property type="protein sequence ID" value="GAH68572.1"/>
    <property type="molecule type" value="Genomic_DNA"/>
</dbReference>
<gene>
    <name evidence="1" type="ORF">S03H2_48953</name>
</gene>
<name>X1HGL2_9ZZZZ</name>
<protein>
    <submittedName>
        <fullName evidence="1">Uncharacterized protein</fullName>
    </submittedName>
</protein>
<organism evidence="1">
    <name type="scientific">marine sediment metagenome</name>
    <dbReference type="NCBI Taxonomy" id="412755"/>
    <lineage>
        <taxon>unclassified sequences</taxon>
        <taxon>metagenomes</taxon>
        <taxon>ecological metagenomes</taxon>
    </lineage>
</organism>
<proteinExistence type="predicted"/>